<dbReference type="InterPro" id="IPR037185">
    <property type="entry name" value="EmrE-like"/>
</dbReference>
<feature type="transmembrane region" description="Helical" evidence="1">
    <location>
        <begin position="149"/>
        <end position="166"/>
    </location>
</feature>
<dbReference type="RefSeq" id="WP_341724152.1">
    <property type="nucleotide sequence ID" value="NZ_JBBWWT010000001.1"/>
</dbReference>
<keyword evidence="1" id="KW-1133">Transmembrane helix</keyword>
<dbReference type="Pfam" id="PF00892">
    <property type="entry name" value="EamA"/>
    <property type="match status" value="1"/>
</dbReference>
<proteinExistence type="predicted"/>
<reference evidence="3 4" key="1">
    <citation type="submission" date="2024-04" db="EMBL/GenBank/DDBJ databases">
        <title>Draft genome sequence of Pseudoxanthomonas putridarboris WD12.</title>
        <authorList>
            <person name="Oh J."/>
        </authorList>
    </citation>
    <scope>NUCLEOTIDE SEQUENCE [LARGE SCALE GENOMIC DNA]</scope>
    <source>
        <strain evidence="3 4">WD12</strain>
    </source>
</reference>
<name>A0ABU9IWR0_9GAMM</name>
<keyword evidence="4" id="KW-1185">Reference proteome</keyword>
<evidence type="ECO:0000313" key="3">
    <source>
        <dbReference type="EMBL" id="MEL1262953.1"/>
    </source>
</evidence>
<feature type="transmembrane region" description="Helical" evidence="1">
    <location>
        <begin position="209"/>
        <end position="229"/>
    </location>
</feature>
<organism evidence="3 4">
    <name type="scientific">Pseudoxanthomonas putridarboris</name>
    <dbReference type="NCBI Taxonomy" id="752605"/>
    <lineage>
        <taxon>Bacteria</taxon>
        <taxon>Pseudomonadati</taxon>
        <taxon>Pseudomonadota</taxon>
        <taxon>Gammaproteobacteria</taxon>
        <taxon>Lysobacterales</taxon>
        <taxon>Lysobacteraceae</taxon>
        <taxon>Pseudoxanthomonas</taxon>
    </lineage>
</organism>
<feature type="domain" description="EamA" evidence="2">
    <location>
        <begin position="3"/>
        <end position="132"/>
    </location>
</feature>
<feature type="transmembrane region" description="Helical" evidence="1">
    <location>
        <begin position="178"/>
        <end position="197"/>
    </location>
</feature>
<dbReference type="EMBL" id="JBBWWT010000001">
    <property type="protein sequence ID" value="MEL1262953.1"/>
    <property type="molecule type" value="Genomic_DNA"/>
</dbReference>
<feature type="transmembrane region" description="Helical" evidence="1">
    <location>
        <begin position="33"/>
        <end position="54"/>
    </location>
</feature>
<sequence length="290" mass="30168">MPFLIVSVLCSVLVSVVLKLAYGRGIDVPQIITWNYLAALLLCLGLLDPPLAALHDPGTPIASLVLLALLLPGIFLAMAASVRVAGIVRTDVAQRLSLMVSLAAAFLFFGETADGLKLAGLGLGLLAIAGIVARDGGSGPERASRSSRWLLPLTVLLGYAGVDILLKRIAMSGTPFAASLLFAFAGAFAVMCLWQLWRIARRGVRPTLPALSAGLLVGASNFGNILFYVKAHRALPDNPAVVFATMNLGVVVLGTLVGTLGFGEKLGRLNKLGIALALVAVVLIAISRQG</sequence>
<feature type="transmembrane region" description="Helical" evidence="1">
    <location>
        <begin position="241"/>
        <end position="263"/>
    </location>
</feature>
<dbReference type="SUPFAM" id="SSF103481">
    <property type="entry name" value="Multidrug resistance efflux transporter EmrE"/>
    <property type="match status" value="1"/>
</dbReference>
<evidence type="ECO:0000256" key="1">
    <source>
        <dbReference type="SAM" id="Phobius"/>
    </source>
</evidence>
<comment type="caution">
    <text evidence="3">The sequence shown here is derived from an EMBL/GenBank/DDBJ whole genome shotgun (WGS) entry which is preliminary data.</text>
</comment>
<keyword evidence="1" id="KW-0812">Transmembrane</keyword>
<gene>
    <name evidence="3" type="ORF">AAD027_01005</name>
</gene>
<dbReference type="InterPro" id="IPR000620">
    <property type="entry name" value="EamA_dom"/>
</dbReference>
<evidence type="ECO:0000313" key="4">
    <source>
        <dbReference type="Proteomes" id="UP001459204"/>
    </source>
</evidence>
<feature type="transmembrane region" description="Helical" evidence="1">
    <location>
        <begin position="92"/>
        <end position="109"/>
    </location>
</feature>
<keyword evidence="1" id="KW-0472">Membrane</keyword>
<dbReference type="Proteomes" id="UP001459204">
    <property type="component" value="Unassembled WGS sequence"/>
</dbReference>
<accession>A0ABU9IWR0</accession>
<evidence type="ECO:0000259" key="2">
    <source>
        <dbReference type="Pfam" id="PF00892"/>
    </source>
</evidence>
<feature type="transmembrane region" description="Helical" evidence="1">
    <location>
        <begin position="269"/>
        <end position="286"/>
    </location>
</feature>
<dbReference type="Gene3D" id="1.10.3730.20">
    <property type="match status" value="1"/>
</dbReference>
<feature type="transmembrane region" description="Helical" evidence="1">
    <location>
        <begin position="116"/>
        <end position="133"/>
    </location>
</feature>
<protein>
    <submittedName>
        <fullName evidence="3">EamA/RhaT family transporter</fullName>
    </submittedName>
</protein>
<feature type="transmembrane region" description="Helical" evidence="1">
    <location>
        <begin position="61"/>
        <end position="80"/>
    </location>
</feature>